<dbReference type="AlphaFoldDB" id="A0AA88I378"/>
<dbReference type="EC" id="1.4.3.4" evidence="3"/>
<dbReference type="InterPro" id="IPR036188">
    <property type="entry name" value="FAD/NAD-bd_sf"/>
</dbReference>
<dbReference type="Gene3D" id="3.90.660.10">
    <property type="match status" value="1"/>
</dbReference>
<comment type="catalytic activity">
    <reaction evidence="4">
        <text>a secondary aliphatic amine + O2 + H2O = a primary amine + an aldehyde + H2O2</text>
        <dbReference type="Rhea" id="RHEA:26414"/>
        <dbReference type="ChEBI" id="CHEBI:15377"/>
        <dbReference type="ChEBI" id="CHEBI:15379"/>
        <dbReference type="ChEBI" id="CHEBI:16240"/>
        <dbReference type="ChEBI" id="CHEBI:17478"/>
        <dbReference type="ChEBI" id="CHEBI:58855"/>
        <dbReference type="ChEBI" id="CHEBI:65296"/>
        <dbReference type="EC" id="1.4.3.4"/>
    </reaction>
</comment>
<dbReference type="Gene3D" id="3.50.50.60">
    <property type="entry name" value="FAD/NAD(P)-binding domain"/>
    <property type="match status" value="1"/>
</dbReference>
<name>A0AA88I378_ARTSF</name>
<reference evidence="6" key="1">
    <citation type="submission" date="2023-07" db="EMBL/GenBank/DDBJ databases">
        <title>Chromosome-level genome assembly of Artemia franciscana.</title>
        <authorList>
            <person name="Jo E."/>
        </authorList>
    </citation>
    <scope>NUCLEOTIDE SEQUENCE</scope>
    <source>
        <tissue evidence="6">Whole body</tissue>
    </source>
</reference>
<accession>A0AA88I378</accession>
<evidence type="ECO:0000256" key="2">
    <source>
        <dbReference type="ARBA" id="ARBA00005995"/>
    </source>
</evidence>
<dbReference type="PANTHER" id="PTHR43563">
    <property type="entry name" value="AMINE OXIDASE"/>
    <property type="match status" value="1"/>
</dbReference>
<comment type="similarity">
    <text evidence="2">Belongs to the flavin monoamine oxidase family.</text>
</comment>
<dbReference type="GO" id="GO:0097621">
    <property type="term" value="F:monoamine oxidase activity"/>
    <property type="evidence" value="ECO:0007669"/>
    <property type="project" value="UniProtKB-EC"/>
</dbReference>
<dbReference type="Proteomes" id="UP001187531">
    <property type="component" value="Unassembled WGS sequence"/>
</dbReference>
<dbReference type="InterPro" id="IPR050703">
    <property type="entry name" value="Flavin_MAO"/>
</dbReference>
<dbReference type="GO" id="GO:0005741">
    <property type="term" value="C:mitochondrial outer membrane"/>
    <property type="evidence" value="ECO:0007669"/>
    <property type="project" value="UniProtKB-SubCell"/>
</dbReference>
<feature type="non-terminal residue" evidence="6">
    <location>
        <position position="1"/>
    </location>
</feature>
<comment type="caution">
    <text evidence="6">The sequence shown here is derived from an EMBL/GenBank/DDBJ whole genome shotgun (WGS) entry which is preliminary data.</text>
</comment>
<evidence type="ECO:0000259" key="5">
    <source>
        <dbReference type="Pfam" id="PF01593"/>
    </source>
</evidence>
<organism evidence="6 7">
    <name type="scientific">Artemia franciscana</name>
    <name type="common">Brine shrimp</name>
    <name type="synonym">Artemia sanfranciscana</name>
    <dbReference type="NCBI Taxonomy" id="6661"/>
    <lineage>
        <taxon>Eukaryota</taxon>
        <taxon>Metazoa</taxon>
        <taxon>Ecdysozoa</taxon>
        <taxon>Arthropoda</taxon>
        <taxon>Crustacea</taxon>
        <taxon>Branchiopoda</taxon>
        <taxon>Anostraca</taxon>
        <taxon>Artemiidae</taxon>
        <taxon>Artemia</taxon>
    </lineage>
</organism>
<evidence type="ECO:0000313" key="7">
    <source>
        <dbReference type="Proteomes" id="UP001187531"/>
    </source>
</evidence>
<proteinExistence type="inferred from homology"/>
<dbReference type="InterPro" id="IPR002937">
    <property type="entry name" value="Amino_oxidase"/>
</dbReference>
<dbReference type="PANTHER" id="PTHR43563:SF14">
    <property type="entry name" value="AMINE OXIDASE"/>
    <property type="match status" value="1"/>
</dbReference>
<feature type="domain" description="Amine oxidase" evidence="5">
    <location>
        <begin position="3"/>
        <end position="55"/>
    </location>
</feature>
<protein>
    <recommendedName>
        <fullName evidence="3">monoamine oxidase</fullName>
        <ecNumber evidence="3">1.4.3.4</ecNumber>
    </recommendedName>
</protein>
<comment type="subcellular location">
    <subcellularLocation>
        <location evidence="1">Mitochondrion outer membrane</location>
        <topology evidence="1">Single-pass type IV membrane protein</topology>
        <orientation evidence="1">Cytoplasmic side</orientation>
    </subcellularLocation>
</comment>
<evidence type="ECO:0000256" key="4">
    <source>
        <dbReference type="ARBA" id="ARBA00048448"/>
    </source>
</evidence>
<keyword evidence="7" id="KW-1185">Reference proteome</keyword>
<evidence type="ECO:0000256" key="1">
    <source>
        <dbReference type="ARBA" id="ARBA00004362"/>
    </source>
</evidence>
<evidence type="ECO:0000313" key="6">
    <source>
        <dbReference type="EMBL" id="KAK2714487.1"/>
    </source>
</evidence>
<dbReference type="SUPFAM" id="SSF51905">
    <property type="entry name" value="FAD/NAD(P)-binding domain"/>
    <property type="match status" value="1"/>
</dbReference>
<dbReference type="Pfam" id="PF01593">
    <property type="entry name" value="Amino_oxidase"/>
    <property type="match status" value="1"/>
</dbReference>
<sequence length="93" mass="10589">MCDRVGGRTLTEEVSLPDGTKEKFDLGGQWVGQTQHHVMDLLKKFNIETYPQNTKGRKVMVVGKDAKIRTYTNDIPSLGSYFGLIELELFIRK</sequence>
<dbReference type="Gene3D" id="1.10.405.10">
    <property type="entry name" value="Guanine Nucleotide Dissociation Inhibitor, domain 1"/>
    <property type="match status" value="1"/>
</dbReference>
<dbReference type="EMBL" id="JAVRJZ010000013">
    <property type="protein sequence ID" value="KAK2714487.1"/>
    <property type="molecule type" value="Genomic_DNA"/>
</dbReference>
<evidence type="ECO:0000256" key="3">
    <source>
        <dbReference type="ARBA" id="ARBA00012804"/>
    </source>
</evidence>
<gene>
    <name evidence="6" type="ORF">QYM36_008893</name>
</gene>